<reference evidence="2" key="2">
    <citation type="journal article" date="2023" name="BMC Genomics">
        <title>Pest status, molecular evolution, and epigenetic factors derived from the genome assembly of Frankliniella fusca, a thysanopteran phytovirus vector.</title>
        <authorList>
            <person name="Catto M.A."/>
            <person name="Labadie P.E."/>
            <person name="Jacobson A.L."/>
            <person name="Kennedy G.G."/>
            <person name="Srinivasan R."/>
            <person name="Hunt B.G."/>
        </authorList>
    </citation>
    <scope>NUCLEOTIDE SEQUENCE</scope>
    <source>
        <strain evidence="2">PL_HMW_Pooled</strain>
    </source>
</reference>
<gene>
    <name evidence="2" type="ORF">KUF71_018119</name>
</gene>
<sequence>MAHRWSIFFFYHLVLLADSSSQKKFISSFAGPHICILSKVHNCEVPPPDKITWKYYVWCSHYSPSHPNQLQRFTGNLTGASPLTDDLWVRIA</sequence>
<evidence type="ECO:0000256" key="1">
    <source>
        <dbReference type="SAM" id="SignalP"/>
    </source>
</evidence>
<proteinExistence type="predicted"/>
<keyword evidence="3" id="KW-1185">Reference proteome</keyword>
<dbReference type="EMBL" id="JAHWGI010000005">
    <property type="protein sequence ID" value="KAK3907291.1"/>
    <property type="molecule type" value="Genomic_DNA"/>
</dbReference>
<feature type="signal peptide" evidence="1">
    <location>
        <begin position="1"/>
        <end position="21"/>
    </location>
</feature>
<protein>
    <submittedName>
        <fullName evidence="2">Cell division cycle protein CDT1</fullName>
    </submittedName>
</protein>
<name>A0AAE1GR17_9NEOP</name>
<comment type="caution">
    <text evidence="2">The sequence shown here is derived from an EMBL/GenBank/DDBJ whole genome shotgun (WGS) entry which is preliminary data.</text>
</comment>
<evidence type="ECO:0000313" key="3">
    <source>
        <dbReference type="Proteomes" id="UP001219518"/>
    </source>
</evidence>
<reference evidence="2" key="1">
    <citation type="submission" date="2021-07" db="EMBL/GenBank/DDBJ databases">
        <authorList>
            <person name="Catto M.A."/>
            <person name="Jacobson A."/>
            <person name="Kennedy G."/>
            <person name="Labadie P."/>
            <person name="Hunt B.G."/>
            <person name="Srinivasan R."/>
        </authorList>
    </citation>
    <scope>NUCLEOTIDE SEQUENCE</scope>
    <source>
        <strain evidence="2">PL_HMW_Pooled</strain>
        <tissue evidence="2">Head</tissue>
    </source>
</reference>
<organism evidence="2 3">
    <name type="scientific">Frankliniella fusca</name>
    <dbReference type="NCBI Taxonomy" id="407009"/>
    <lineage>
        <taxon>Eukaryota</taxon>
        <taxon>Metazoa</taxon>
        <taxon>Ecdysozoa</taxon>
        <taxon>Arthropoda</taxon>
        <taxon>Hexapoda</taxon>
        <taxon>Insecta</taxon>
        <taxon>Pterygota</taxon>
        <taxon>Neoptera</taxon>
        <taxon>Paraneoptera</taxon>
        <taxon>Thysanoptera</taxon>
        <taxon>Terebrantia</taxon>
        <taxon>Thripoidea</taxon>
        <taxon>Thripidae</taxon>
        <taxon>Frankliniella</taxon>
    </lineage>
</organism>
<feature type="chain" id="PRO_5041904881" evidence="1">
    <location>
        <begin position="22"/>
        <end position="92"/>
    </location>
</feature>
<evidence type="ECO:0000313" key="2">
    <source>
        <dbReference type="EMBL" id="KAK3907291.1"/>
    </source>
</evidence>
<accession>A0AAE1GR17</accession>
<dbReference type="GO" id="GO:0051301">
    <property type="term" value="P:cell division"/>
    <property type="evidence" value="ECO:0007669"/>
    <property type="project" value="UniProtKB-KW"/>
</dbReference>
<keyword evidence="2" id="KW-0132">Cell division</keyword>
<keyword evidence="2" id="KW-0131">Cell cycle</keyword>
<dbReference type="Proteomes" id="UP001219518">
    <property type="component" value="Unassembled WGS sequence"/>
</dbReference>
<keyword evidence="1" id="KW-0732">Signal</keyword>
<dbReference type="AlphaFoldDB" id="A0AAE1GR17"/>